<protein>
    <submittedName>
        <fullName evidence="1">Uncharacterized protein</fullName>
    </submittedName>
</protein>
<evidence type="ECO:0000313" key="1">
    <source>
        <dbReference type="EMBL" id="UUO17218.1"/>
    </source>
</evidence>
<evidence type="ECO:0000313" key="2">
    <source>
        <dbReference type="Proteomes" id="UP001057561"/>
    </source>
</evidence>
<proteinExistence type="predicted"/>
<gene>
    <name evidence="1" type="ORF">NG743_09635</name>
</gene>
<dbReference type="RefSeq" id="WP_257121910.1">
    <property type="nucleotide sequence ID" value="NZ_CP099464.1"/>
</dbReference>
<reference evidence="1" key="1">
    <citation type="submission" date="2022-06" db="EMBL/GenBank/DDBJ databases">
        <title>Nostosin G and Spiroidesin B from the Cyanobacterium Dolichospermum sp. NIES-1697.</title>
        <authorList>
            <person name="Phan C.-S."/>
            <person name="Mehjabin J.J."/>
            <person name="Anas A.R.J."/>
            <person name="Hayasaka M."/>
            <person name="Onoki R."/>
            <person name="Wang J."/>
            <person name="Umezawa T."/>
            <person name="Washio K."/>
            <person name="Morikawa M."/>
            <person name="Okino T."/>
        </authorList>
    </citation>
    <scope>NUCLEOTIDE SEQUENCE</scope>
    <source>
        <strain evidence="1">NIES-1697</strain>
    </source>
</reference>
<sequence>MLKTFNAILKNNSIEWIDKTPEMNLDGSFQVQVTFLEQTSTTATKSNGQKMAEALRKISKKNIFAEIDPQKWQQEIRQDRSLPNRD</sequence>
<keyword evidence="2" id="KW-1185">Reference proteome</keyword>
<name>A0ABY5M2T0_9CYAN</name>
<accession>A0ABY5M2T0</accession>
<dbReference type="Proteomes" id="UP001057561">
    <property type="component" value="Chromosome"/>
</dbReference>
<organism evidence="1 2">
    <name type="scientific">Dolichospermum heterosporum TAC447</name>
    <dbReference type="NCBI Taxonomy" id="747523"/>
    <lineage>
        <taxon>Bacteria</taxon>
        <taxon>Bacillati</taxon>
        <taxon>Cyanobacteriota</taxon>
        <taxon>Cyanophyceae</taxon>
        <taxon>Nostocales</taxon>
        <taxon>Aphanizomenonaceae</taxon>
        <taxon>Dolichospermum</taxon>
        <taxon>Dolichospermum heterosporum</taxon>
    </lineage>
</organism>
<dbReference type="EMBL" id="CP099464">
    <property type="protein sequence ID" value="UUO17218.1"/>
    <property type="molecule type" value="Genomic_DNA"/>
</dbReference>